<organism evidence="2 3">
    <name type="scientific">Cardiocondyla obscurior</name>
    <dbReference type="NCBI Taxonomy" id="286306"/>
    <lineage>
        <taxon>Eukaryota</taxon>
        <taxon>Metazoa</taxon>
        <taxon>Ecdysozoa</taxon>
        <taxon>Arthropoda</taxon>
        <taxon>Hexapoda</taxon>
        <taxon>Insecta</taxon>
        <taxon>Pterygota</taxon>
        <taxon>Neoptera</taxon>
        <taxon>Endopterygota</taxon>
        <taxon>Hymenoptera</taxon>
        <taxon>Apocrita</taxon>
        <taxon>Aculeata</taxon>
        <taxon>Formicoidea</taxon>
        <taxon>Formicidae</taxon>
        <taxon>Myrmicinae</taxon>
        <taxon>Cardiocondyla</taxon>
    </lineage>
</organism>
<comment type="caution">
    <text evidence="2">The sequence shown here is derived from an EMBL/GenBank/DDBJ whole genome shotgun (WGS) entry which is preliminary data.</text>
</comment>
<evidence type="ECO:0000313" key="2">
    <source>
        <dbReference type="EMBL" id="KAL0107635.1"/>
    </source>
</evidence>
<protein>
    <submittedName>
        <fullName evidence="2">Uncharacterized protein</fullName>
    </submittedName>
</protein>
<dbReference type="EMBL" id="JADYXP020000016">
    <property type="protein sequence ID" value="KAL0107635.1"/>
    <property type="molecule type" value="Genomic_DNA"/>
</dbReference>
<feature type="region of interest" description="Disordered" evidence="1">
    <location>
        <begin position="71"/>
        <end position="134"/>
    </location>
</feature>
<reference evidence="2 3" key="1">
    <citation type="submission" date="2023-03" db="EMBL/GenBank/DDBJ databases">
        <title>High recombination rates correlate with genetic variation in Cardiocondyla obscurior ants.</title>
        <authorList>
            <person name="Errbii M."/>
        </authorList>
    </citation>
    <scope>NUCLEOTIDE SEQUENCE [LARGE SCALE GENOMIC DNA]</scope>
    <source>
        <strain evidence="2">Alpha-2009</strain>
        <tissue evidence="2">Whole body</tissue>
    </source>
</reference>
<dbReference type="AlphaFoldDB" id="A0AAW2EXQ3"/>
<accession>A0AAW2EXQ3</accession>
<evidence type="ECO:0000313" key="3">
    <source>
        <dbReference type="Proteomes" id="UP001430953"/>
    </source>
</evidence>
<dbReference type="Proteomes" id="UP001430953">
    <property type="component" value="Unassembled WGS sequence"/>
</dbReference>
<keyword evidence="3" id="KW-1185">Reference proteome</keyword>
<sequence length="134" mass="15430">MPTGKPVRPIDNDVASAARRAVRTTLKNLKKWCARLRHRTAARGYADDQQQISTKEIQIFCGDVAMAVDQEESRNRANENLENELRESLASRRPEDDTRERQPGDECIDEKTIDQLSAEEDRRRGTSSRNEDFR</sequence>
<name>A0AAW2EXQ3_9HYME</name>
<gene>
    <name evidence="2" type="ORF">PUN28_014736</name>
</gene>
<evidence type="ECO:0000256" key="1">
    <source>
        <dbReference type="SAM" id="MobiDB-lite"/>
    </source>
</evidence>
<proteinExistence type="predicted"/>